<dbReference type="InterPro" id="IPR036950">
    <property type="entry name" value="PBP_transglycosylase"/>
</dbReference>
<feature type="compositionally biased region" description="Polar residues" evidence="16">
    <location>
        <begin position="368"/>
        <end position="378"/>
    </location>
</feature>
<gene>
    <name evidence="19" type="ORF">DDZ15_11125</name>
</gene>
<keyword evidence="11" id="KW-0511">Multifunctional enzyme</keyword>
<evidence type="ECO:0000256" key="7">
    <source>
        <dbReference type="ARBA" id="ARBA00022679"/>
    </source>
</evidence>
<comment type="catalytic activity">
    <reaction evidence="14">
        <text>[GlcNAc-(1-&gt;4)-Mur2Ac(oyl-L-Ala-gamma-D-Glu-L-Lys-D-Ala-D-Ala)](n)-di-trans,octa-cis-undecaprenyl diphosphate + beta-D-GlcNAc-(1-&gt;4)-Mur2Ac(oyl-L-Ala-gamma-D-Glu-L-Lys-D-Ala-D-Ala)-di-trans,octa-cis-undecaprenyl diphosphate = [GlcNAc-(1-&gt;4)-Mur2Ac(oyl-L-Ala-gamma-D-Glu-L-Lys-D-Ala-D-Ala)](n+1)-di-trans,octa-cis-undecaprenyl diphosphate + di-trans,octa-cis-undecaprenyl diphosphate + H(+)</text>
        <dbReference type="Rhea" id="RHEA:23708"/>
        <dbReference type="Rhea" id="RHEA-COMP:9602"/>
        <dbReference type="Rhea" id="RHEA-COMP:9603"/>
        <dbReference type="ChEBI" id="CHEBI:15378"/>
        <dbReference type="ChEBI" id="CHEBI:58405"/>
        <dbReference type="ChEBI" id="CHEBI:60033"/>
        <dbReference type="ChEBI" id="CHEBI:78435"/>
        <dbReference type="EC" id="2.4.99.28"/>
    </reaction>
</comment>
<evidence type="ECO:0000256" key="17">
    <source>
        <dbReference type="SAM" id="Phobius"/>
    </source>
</evidence>
<feature type="domain" description="Glycosyl transferase family 51" evidence="18">
    <location>
        <begin position="481"/>
        <end position="637"/>
    </location>
</feature>
<dbReference type="GO" id="GO:0006508">
    <property type="term" value="P:proteolysis"/>
    <property type="evidence" value="ECO:0007669"/>
    <property type="project" value="UniProtKB-KW"/>
</dbReference>
<evidence type="ECO:0000313" key="20">
    <source>
        <dbReference type="Proteomes" id="UP000245533"/>
    </source>
</evidence>
<evidence type="ECO:0000256" key="15">
    <source>
        <dbReference type="SAM" id="Coils"/>
    </source>
</evidence>
<evidence type="ECO:0000256" key="10">
    <source>
        <dbReference type="ARBA" id="ARBA00023136"/>
    </source>
</evidence>
<protein>
    <recommendedName>
        <fullName evidence="18">Glycosyl transferase family 51 domain-containing protein</fullName>
    </recommendedName>
</protein>
<dbReference type="InterPro" id="IPR012338">
    <property type="entry name" value="Beta-lactam/transpept-like"/>
</dbReference>
<comment type="caution">
    <text evidence="19">The sequence shown here is derived from an EMBL/GenBank/DDBJ whole genome shotgun (WGS) entry which is preliminary data.</text>
</comment>
<keyword evidence="20" id="KW-1185">Reference proteome</keyword>
<keyword evidence="17" id="KW-1133">Transmembrane helix</keyword>
<comment type="catalytic activity">
    <reaction evidence="13">
        <text>Preferential cleavage: (Ac)2-L-Lys-D-Ala-|-D-Ala. Also transpeptidation of peptidyl-alanyl moieties that are N-acyl substituents of D-alanine.</text>
        <dbReference type="EC" id="3.4.16.4"/>
    </reaction>
</comment>
<comment type="subcellular location">
    <subcellularLocation>
        <location evidence="1">Cell membrane</location>
    </subcellularLocation>
</comment>
<keyword evidence="9" id="KW-0573">Peptidoglycan synthesis</keyword>
<feature type="compositionally biased region" description="Basic residues" evidence="16">
    <location>
        <begin position="379"/>
        <end position="389"/>
    </location>
</feature>
<evidence type="ECO:0000256" key="5">
    <source>
        <dbReference type="ARBA" id="ARBA00022670"/>
    </source>
</evidence>
<dbReference type="GO" id="GO:0008360">
    <property type="term" value="P:regulation of cell shape"/>
    <property type="evidence" value="ECO:0007669"/>
    <property type="project" value="UniProtKB-KW"/>
</dbReference>
<dbReference type="PANTHER" id="PTHR32282">
    <property type="entry name" value="BINDING PROTEIN TRANSPEPTIDASE, PUTATIVE-RELATED"/>
    <property type="match status" value="1"/>
</dbReference>
<dbReference type="Proteomes" id="UP000245533">
    <property type="component" value="Unassembled WGS sequence"/>
</dbReference>
<dbReference type="Gene3D" id="1.10.3810.10">
    <property type="entry name" value="Biosynthetic peptidoglycan transglycosylase-like"/>
    <property type="match status" value="1"/>
</dbReference>
<dbReference type="GO" id="GO:0009002">
    <property type="term" value="F:serine-type D-Ala-D-Ala carboxypeptidase activity"/>
    <property type="evidence" value="ECO:0007669"/>
    <property type="project" value="UniProtKB-EC"/>
</dbReference>
<evidence type="ECO:0000313" key="19">
    <source>
        <dbReference type="EMBL" id="PWN06365.1"/>
    </source>
</evidence>
<keyword evidence="8" id="KW-0133">Cell shape</keyword>
<evidence type="ECO:0000256" key="3">
    <source>
        <dbReference type="ARBA" id="ARBA00022475"/>
    </source>
</evidence>
<feature type="transmembrane region" description="Helical" evidence="17">
    <location>
        <begin position="67"/>
        <end position="85"/>
    </location>
</feature>
<evidence type="ECO:0000259" key="18">
    <source>
        <dbReference type="Pfam" id="PF00912"/>
    </source>
</evidence>
<dbReference type="InterPro" id="IPR025519">
    <property type="entry name" value="DUF4407"/>
</dbReference>
<evidence type="ECO:0000256" key="9">
    <source>
        <dbReference type="ARBA" id="ARBA00022984"/>
    </source>
</evidence>
<dbReference type="InterPro" id="IPR001264">
    <property type="entry name" value="Glyco_trans_51"/>
</dbReference>
<evidence type="ECO:0000256" key="6">
    <source>
        <dbReference type="ARBA" id="ARBA00022676"/>
    </source>
</evidence>
<dbReference type="GO" id="GO:0071555">
    <property type="term" value="P:cell wall organization"/>
    <property type="evidence" value="ECO:0007669"/>
    <property type="project" value="UniProtKB-KW"/>
</dbReference>
<feature type="region of interest" description="Disordered" evidence="16">
    <location>
        <begin position="368"/>
        <end position="392"/>
    </location>
</feature>
<dbReference type="InterPro" id="IPR023346">
    <property type="entry name" value="Lysozyme-like_dom_sf"/>
</dbReference>
<evidence type="ECO:0000256" key="2">
    <source>
        <dbReference type="ARBA" id="ARBA00004752"/>
    </source>
</evidence>
<reference evidence="19 20" key="1">
    <citation type="submission" date="2018-05" db="EMBL/GenBank/DDBJ databases">
        <title>Rhodohalobacter halophilus gen. nov., sp. nov., a moderately halophilic member of the family Balneolaceae.</title>
        <authorList>
            <person name="Liu Z.-W."/>
        </authorList>
    </citation>
    <scope>NUCLEOTIDE SEQUENCE [LARGE SCALE GENOMIC DNA]</scope>
    <source>
        <strain evidence="19 20">8A47</strain>
    </source>
</reference>
<dbReference type="RefSeq" id="WP_109647158.1">
    <property type="nucleotide sequence ID" value="NZ_QGGB01000007.1"/>
</dbReference>
<dbReference type="GO" id="GO:0008955">
    <property type="term" value="F:peptidoglycan glycosyltransferase activity"/>
    <property type="evidence" value="ECO:0007669"/>
    <property type="project" value="UniProtKB-EC"/>
</dbReference>
<proteinExistence type="predicted"/>
<keyword evidence="10 17" id="KW-0472">Membrane</keyword>
<evidence type="ECO:0000256" key="11">
    <source>
        <dbReference type="ARBA" id="ARBA00023268"/>
    </source>
</evidence>
<keyword evidence="3" id="KW-1003">Cell membrane</keyword>
<feature type="transmembrane region" description="Helical" evidence="17">
    <location>
        <begin position="41"/>
        <end position="61"/>
    </location>
</feature>
<dbReference type="Gene3D" id="3.40.710.10">
    <property type="entry name" value="DD-peptidase/beta-lactamase superfamily"/>
    <property type="match status" value="1"/>
</dbReference>
<sequence>MSDDMNPITDFFLWCSMTDQSALEKLPSDHYESSRNIQLQLGIFVFLTAFFALISGTYAAYIITESVYSALPLGLLFSAFVFSLDRFIVSQFNKWTLLPRLILAMVLAIIIAIPLELRINREPIHEAIQEETRIYNEELRESLSIRYGLPRIQDRIEELIEIRSIYREDRDRQRIRMEAEETGEIVAGWGSGIPGKGDLYDAAEKRLESVQIKLDELQIELVNQEAKEREVLAEISQAFREKKEDVNQGLAKNIKVLESLKQEDEILWRVGWGLKILFLLFEISPLFMKALNESYYSRSIRLNNEKDRFEKKAKRKIIKNEMKAAIADHEDIVNTSINNKDSSKFSIDDARDTYRLFKEKNSSTSAFTNSLNKAATNKNGHKRKPRSKAHQNGQIPLNPITILVIGITLFILAELLTPIAPVQQMMGAAMLTVPKPALQLLIGEKAAENFMNADSLLALYQSKPEIRSAEGDLIYAGTPPNGLPATFSEILIYTENHRFKRVFVIDYFRTLREMFDRVFHKRIPKGTSGITQQLARGVILDNYERNLLRKVKELLIATGLRKKYTDEELIEFYAYSVFLGRDLKGFHQAAYEYFNRSLNQLTTKQMVALVAILPAPNTYINNSDKFEQRYNSVVNRLADSGIFTDFEINQLAAQIPSIHVSNGAFEQRMTMRQADIYLTQMFGDRKIIQTTLDADISSIARNTLLGMTDDVMSITGVTDADGFILISHNQKLIAMIGSVDPFGTNQATQVSVWAPGSVLKPLIYSEFLNQGNTLYTKVPVQPRIFATERNGNWHVENSQVLSQDIKDVTVLEALSSSLNVPVAEIAVSPVSSELRNKLSDTVLRGYFDDNPASFLGPKAVRPIDLFHVLHAFVPPLGSIPNQLQMKLNQETKMKKLWEEDIARDIVFGMSQSVEHPSGVLHPTVQSIGWSGDMIAGKTGTTQQNRSASLFITTPGEISILAGVFSRSGQPLRSIQPEYANITGSFIARYMDEILKSESLQELTDNLTFLASLDSND</sequence>
<evidence type="ECO:0000256" key="14">
    <source>
        <dbReference type="ARBA" id="ARBA00049902"/>
    </source>
</evidence>
<dbReference type="InterPro" id="IPR050396">
    <property type="entry name" value="Glycosyltr_51/Transpeptidase"/>
</dbReference>
<keyword evidence="6" id="KW-0328">Glycosyltransferase</keyword>
<evidence type="ECO:0000256" key="4">
    <source>
        <dbReference type="ARBA" id="ARBA00022645"/>
    </source>
</evidence>
<evidence type="ECO:0000256" key="1">
    <source>
        <dbReference type="ARBA" id="ARBA00004236"/>
    </source>
</evidence>
<dbReference type="Pfam" id="PF00912">
    <property type="entry name" value="Transgly"/>
    <property type="match status" value="1"/>
</dbReference>
<dbReference type="SUPFAM" id="SSF53955">
    <property type="entry name" value="Lysozyme-like"/>
    <property type="match status" value="1"/>
</dbReference>
<organism evidence="19 20">
    <name type="scientific">Rhodohalobacter mucosus</name>
    <dbReference type="NCBI Taxonomy" id="2079485"/>
    <lineage>
        <taxon>Bacteria</taxon>
        <taxon>Pseudomonadati</taxon>
        <taxon>Balneolota</taxon>
        <taxon>Balneolia</taxon>
        <taxon>Balneolales</taxon>
        <taxon>Balneolaceae</taxon>
        <taxon>Rhodohalobacter</taxon>
    </lineage>
</organism>
<evidence type="ECO:0000256" key="16">
    <source>
        <dbReference type="SAM" id="MobiDB-lite"/>
    </source>
</evidence>
<keyword evidence="12" id="KW-0961">Cell wall biogenesis/degradation</keyword>
<evidence type="ECO:0000256" key="12">
    <source>
        <dbReference type="ARBA" id="ARBA00023316"/>
    </source>
</evidence>
<dbReference type="GO" id="GO:0030288">
    <property type="term" value="C:outer membrane-bounded periplasmic space"/>
    <property type="evidence" value="ECO:0007669"/>
    <property type="project" value="TreeGrafter"/>
</dbReference>
<keyword evidence="4" id="KW-0378">Hydrolase</keyword>
<dbReference type="GO" id="GO:0009252">
    <property type="term" value="P:peptidoglycan biosynthetic process"/>
    <property type="evidence" value="ECO:0007669"/>
    <property type="project" value="UniProtKB-KW"/>
</dbReference>
<dbReference type="PANTHER" id="PTHR32282:SF11">
    <property type="entry name" value="PENICILLIN-BINDING PROTEIN 1B"/>
    <property type="match status" value="1"/>
</dbReference>
<dbReference type="GO" id="GO:0005886">
    <property type="term" value="C:plasma membrane"/>
    <property type="evidence" value="ECO:0007669"/>
    <property type="project" value="UniProtKB-SubCell"/>
</dbReference>
<comment type="pathway">
    <text evidence="2">Cell wall biogenesis; peptidoglycan biosynthesis.</text>
</comment>
<evidence type="ECO:0000256" key="13">
    <source>
        <dbReference type="ARBA" id="ARBA00034000"/>
    </source>
</evidence>
<keyword evidence="5" id="KW-0645">Protease</keyword>
<dbReference type="OrthoDB" id="9766909at2"/>
<keyword evidence="7" id="KW-0808">Transferase</keyword>
<keyword evidence="4" id="KW-0121">Carboxypeptidase</keyword>
<feature type="coiled-coil region" evidence="15">
    <location>
        <begin position="200"/>
        <end position="234"/>
    </location>
</feature>
<dbReference type="Pfam" id="PF14362">
    <property type="entry name" value="DUF4407"/>
    <property type="match status" value="1"/>
</dbReference>
<dbReference type="AlphaFoldDB" id="A0A316TTQ9"/>
<keyword evidence="15" id="KW-0175">Coiled coil</keyword>
<keyword evidence="17" id="KW-0812">Transmembrane</keyword>
<accession>A0A316TTQ9</accession>
<name>A0A316TTQ9_9BACT</name>
<evidence type="ECO:0000256" key="8">
    <source>
        <dbReference type="ARBA" id="ARBA00022960"/>
    </source>
</evidence>
<dbReference type="EMBL" id="QGGB01000007">
    <property type="protein sequence ID" value="PWN06365.1"/>
    <property type="molecule type" value="Genomic_DNA"/>
</dbReference>
<feature type="transmembrane region" description="Helical" evidence="17">
    <location>
        <begin position="97"/>
        <end position="115"/>
    </location>
</feature>
<dbReference type="SUPFAM" id="SSF56601">
    <property type="entry name" value="beta-lactamase/transpeptidase-like"/>
    <property type="match status" value="1"/>
</dbReference>